<name>A0A0A8ZA13_ARUDO</name>
<accession>A0A0A8ZA13</accession>
<dbReference type="AlphaFoldDB" id="A0A0A8ZA13"/>
<reference evidence="1" key="2">
    <citation type="journal article" date="2015" name="Data Brief">
        <title>Shoot transcriptome of the giant reed, Arundo donax.</title>
        <authorList>
            <person name="Barrero R.A."/>
            <person name="Guerrero F.D."/>
            <person name="Moolhuijzen P."/>
            <person name="Goolsby J.A."/>
            <person name="Tidwell J."/>
            <person name="Bellgard S.E."/>
            <person name="Bellgard M.I."/>
        </authorList>
    </citation>
    <scope>NUCLEOTIDE SEQUENCE</scope>
    <source>
        <tissue evidence="1">Shoot tissue taken approximately 20 cm above the soil surface</tissue>
    </source>
</reference>
<protein>
    <submittedName>
        <fullName evidence="1">Uncharacterized protein</fullName>
    </submittedName>
</protein>
<dbReference type="EMBL" id="GBRH01261636">
    <property type="protein sequence ID" value="JAD36259.1"/>
    <property type="molecule type" value="Transcribed_RNA"/>
</dbReference>
<sequence>MMPKATPSTGLRGTCSADFYMETRNVLLLIIQVTSIDCKMESQRSLNTVKVMKNEGLSSLLLKVCGKCKIRKPVMKRSEMLCKNRRISLESHRHSEAHIQGRIFATPRTPR</sequence>
<organism evidence="1">
    <name type="scientific">Arundo donax</name>
    <name type="common">Giant reed</name>
    <name type="synonym">Donax arundinaceus</name>
    <dbReference type="NCBI Taxonomy" id="35708"/>
    <lineage>
        <taxon>Eukaryota</taxon>
        <taxon>Viridiplantae</taxon>
        <taxon>Streptophyta</taxon>
        <taxon>Embryophyta</taxon>
        <taxon>Tracheophyta</taxon>
        <taxon>Spermatophyta</taxon>
        <taxon>Magnoliopsida</taxon>
        <taxon>Liliopsida</taxon>
        <taxon>Poales</taxon>
        <taxon>Poaceae</taxon>
        <taxon>PACMAD clade</taxon>
        <taxon>Arundinoideae</taxon>
        <taxon>Arundineae</taxon>
        <taxon>Arundo</taxon>
    </lineage>
</organism>
<evidence type="ECO:0000313" key="1">
    <source>
        <dbReference type="EMBL" id="JAD36259.1"/>
    </source>
</evidence>
<reference evidence="1" key="1">
    <citation type="submission" date="2014-09" db="EMBL/GenBank/DDBJ databases">
        <authorList>
            <person name="Magalhaes I.L.F."/>
            <person name="Oliveira U."/>
            <person name="Santos F.R."/>
            <person name="Vidigal T.H.D.A."/>
            <person name="Brescovit A.D."/>
            <person name="Santos A.J."/>
        </authorList>
    </citation>
    <scope>NUCLEOTIDE SEQUENCE</scope>
    <source>
        <tissue evidence="1">Shoot tissue taken approximately 20 cm above the soil surface</tissue>
    </source>
</reference>
<proteinExistence type="predicted"/>